<dbReference type="EMBL" id="CCSD01000043">
    <property type="protein sequence ID" value="CDZ87637.1"/>
    <property type="molecule type" value="Genomic_DNA"/>
</dbReference>
<evidence type="ECO:0000256" key="1">
    <source>
        <dbReference type="SAM" id="MobiDB-lite"/>
    </source>
</evidence>
<evidence type="ECO:0000313" key="3">
    <source>
        <dbReference type="EMBL" id="CDZ87637.1"/>
    </source>
</evidence>
<keyword evidence="2" id="KW-1133">Transmembrane helix</keyword>
<feature type="region of interest" description="Disordered" evidence="1">
    <location>
        <begin position="1"/>
        <end position="67"/>
    </location>
</feature>
<feature type="transmembrane region" description="Helical" evidence="2">
    <location>
        <begin position="105"/>
        <end position="125"/>
    </location>
</feature>
<organism evidence="3 4">
    <name type="scientific">Rhodococcus ruber</name>
    <dbReference type="NCBI Taxonomy" id="1830"/>
    <lineage>
        <taxon>Bacteria</taxon>
        <taxon>Bacillati</taxon>
        <taxon>Actinomycetota</taxon>
        <taxon>Actinomycetes</taxon>
        <taxon>Mycobacteriales</taxon>
        <taxon>Nocardiaceae</taxon>
        <taxon>Rhodococcus</taxon>
    </lineage>
</organism>
<reference evidence="3 4" key="1">
    <citation type="journal article" date="2014" name="Genome Announc.">
        <title>Draft Genome Sequence of Propane- and Butane-Oxidizing Actinobacterium Rhodococcus ruber IEGM 231.</title>
        <authorList>
            <person name="Ivshina I.B."/>
            <person name="Kuyukina M.S."/>
            <person name="Krivoruchko A.V."/>
            <person name="Barbe V."/>
            <person name="Fischer C."/>
        </authorList>
    </citation>
    <scope>NUCLEOTIDE SEQUENCE [LARGE SCALE GENOMIC DNA]</scope>
</reference>
<accession>A0A098BHF5</accession>
<feature type="compositionally biased region" description="Basic and acidic residues" evidence="1">
    <location>
        <begin position="1"/>
        <end position="50"/>
    </location>
</feature>
<gene>
    <name evidence="3" type="ORF">RHRU231_330094</name>
</gene>
<sequence length="144" mass="16025">MTEHESEFRGSSEFRRSGEFRRSSEFRRSEETRAGADPVHSRQAHDRDLTNDSDFPADDARTMRSHAGEALTDSRGWPGYFFLGLGLLLLGLTLVAAGYGFEGWAWIAGPACIVSFGIGALLVLLERKRVRNVEGTSLREPRGH</sequence>
<evidence type="ECO:0000256" key="2">
    <source>
        <dbReference type="SAM" id="Phobius"/>
    </source>
</evidence>
<dbReference type="AlphaFoldDB" id="A0A098BHF5"/>
<name>A0A098BHF5_9NOCA</name>
<keyword evidence="2" id="KW-0472">Membrane</keyword>
<proteinExistence type="predicted"/>
<dbReference type="eggNOG" id="ENOG5031XNF">
    <property type="taxonomic scope" value="Bacteria"/>
</dbReference>
<feature type="transmembrane region" description="Helical" evidence="2">
    <location>
        <begin position="80"/>
        <end position="99"/>
    </location>
</feature>
<dbReference type="Proteomes" id="UP000042997">
    <property type="component" value="Unassembled WGS sequence"/>
</dbReference>
<keyword evidence="2" id="KW-0812">Transmembrane</keyword>
<evidence type="ECO:0000313" key="4">
    <source>
        <dbReference type="Proteomes" id="UP000042997"/>
    </source>
</evidence>
<protein>
    <submittedName>
        <fullName evidence="3">Uncharacterized protein</fullName>
    </submittedName>
</protein>